<sequence>AVLRKWCRTSPSLELLQRLRILRQVRTEKAQALMLHESFQKSLVKSLTERRPQQPNEENQQKIHEEPAALFHAKLMQHAVASWDSFLDKLTEDPQRHGNSGEVRAKAGNQFTGSSLMGLARSLGLCSAGKAAALTSTGFQFILSERQQQLWSLLFAFLKSKSTEKLLNALKIIFLIGELRLGQSLKTSEVETGQECNEDPLPRLTDVQETLVEMGILYWERGDPSQLFVTPAGLALYQKEISTTLSRITGSSEEGAFQGIIVESNFKVYCYTRCATSSSISLHVKLLTFFCEILSELPNFIVAQLTADSVLRALKRGIRVQHILRYLEAAAHPRSGGAVPSNVRGQLEVWESSRSRASANEAVLFEWQLGDPDDLFLEAEHLACLMREIAFIADSFSPQPHPNLNLDLVQAKLDALLFDDDAYQWIYERFKLVPAGHFNVDKYCTIFVKGVVKSLYNEHVLSSLDVVEEIELKTDSVCKSMAEAVLNSGIPEGTSASTTLPEDAWDLLGLGAADGMNDRELHIKNGQVCLLTGGDYMSAKRRYALENREAHRAQWRQQAEQRLAKAESRRGGVEKAAAESGVMKTQKFTWSKDGAKSFEWRKIYHALVGVVGPGEGGLLAEALITPTSMRMYTDHRVMGQVVLPGVSHVSLMAATASLGFPSPGGGMGDWHISVKEVLFERPYIVHSGADLIAAIANGVDPSTVQAMAGGLPIPMTPVGVPTTYCRATNVTKERGIIKSTMDWAK</sequence>
<keyword evidence="1" id="KW-0539">Nucleus</keyword>
<gene>
    <name evidence="3" type="ORF">SCF082_LOCUS40691</name>
</gene>
<dbReference type="Pfam" id="PF03849">
    <property type="entry name" value="Tfb2"/>
    <property type="match status" value="1"/>
</dbReference>
<organism evidence="3 4">
    <name type="scientific">Durusdinium trenchii</name>
    <dbReference type="NCBI Taxonomy" id="1381693"/>
    <lineage>
        <taxon>Eukaryota</taxon>
        <taxon>Sar</taxon>
        <taxon>Alveolata</taxon>
        <taxon>Dinophyceae</taxon>
        <taxon>Suessiales</taxon>
        <taxon>Symbiodiniaceae</taxon>
        <taxon>Durusdinium</taxon>
    </lineage>
</organism>
<evidence type="ECO:0000259" key="2">
    <source>
        <dbReference type="Pfam" id="PF21089"/>
    </source>
</evidence>
<feature type="domain" description="Polyketide synthase dehydratase" evidence="2">
    <location>
        <begin position="612"/>
        <end position="688"/>
    </location>
</feature>
<accession>A0ABP0QCI1</accession>
<dbReference type="InterPro" id="IPR004598">
    <property type="entry name" value="TFIIH_p52/Tfb2"/>
</dbReference>
<reference evidence="3 4" key="1">
    <citation type="submission" date="2024-02" db="EMBL/GenBank/DDBJ databases">
        <authorList>
            <person name="Chen Y."/>
            <person name="Shah S."/>
            <person name="Dougan E. K."/>
            <person name="Thang M."/>
            <person name="Chan C."/>
        </authorList>
    </citation>
    <scope>NUCLEOTIDE SEQUENCE [LARGE SCALE GENOMIC DNA]</scope>
</reference>
<name>A0ABP0QCI1_9DINO</name>
<comment type="function">
    <text evidence="1">Component of the general transcription and DNA repair factor IIH (TFIIH) core complex which is involved in general and transcription-coupled nucleotide excision repair (NER) of damaged DNA.</text>
</comment>
<keyword evidence="4" id="KW-1185">Reference proteome</keyword>
<protein>
    <recommendedName>
        <fullName evidence="1">General transcription factor IIH subunit 4</fullName>
    </recommendedName>
</protein>
<evidence type="ECO:0000313" key="3">
    <source>
        <dbReference type="EMBL" id="CAK9085951.1"/>
    </source>
</evidence>
<dbReference type="PANTHER" id="PTHR13152">
    <property type="entry name" value="TFIIH, POLYPEPTIDE 4"/>
    <property type="match status" value="1"/>
</dbReference>
<keyword evidence="1" id="KW-0227">DNA damage</keyword>
<evidence type="ECO:0000313" key="4">
    <source>
        <dbReference type="Proteomes" id="UP001642464"/>
    </source>
</evidence>
<keyword evidence="1" id="KW-0234">DNA repair</keyword>
<dbReference type="Proteomes" id="UP001642464">
    <property type="component" value="Unassembled WGS sequence"/>
</dbReference>
<comment type="subcellular location">
    <subcellularLocation>
        <location evidence="1">Nucleus</location>
    </subcellularLocation>
</comment>
<feature type="non-terminal residue" evidence="3">
    <location>
        <position position="1"/>
    </location>
</feature>
<dbReference type="Gene3D" id="3.10.129.10">
    <property type="entry name" value="Hotdog Thioesterase"/>
    <property type="match status" value="1"/>
</dbReference>
<dbReference type="PANTHER" id="PTHR13152:SF0">
    <property type="entry name" value="GENERAL TRANSCRIPTION FACTOR IIH SUBUNIT 4"/>
    <property type="match status" value="1"/>
</dbReference>
<keyword evidence="1" id="KW-0804">Transcription</keyword>
<keyword evidence="1" id="KW-0805">Transcription regulation</keyword>
<comment type="caution">
    <text evidence="3">The sequence shown here is derived from an EMBL/GenBank/DDBJ whole genome shotgun (WGS) entry which is preliminary data.</text>
</comment>
<dbReference type="Pfam" id="PF21089">
    <property type="entry name" value="PKS_DH_N"/>
    <property type="match status" value="1"/>
</dbReference>
<comment type="similarity">
    <text evidence="1">Belongs to the TFB2 family.</text>
</comment>
<proteinExistence type="inferred from homology"/>
<dbReference type="EMBL" id="CAXAMM010039365">
    <property type="protein sequence ID" value="CAK9085951.1"/>
    <property type="molecule type" value="Genomic_DNA"/>
</dbReference>
<dbReference type="InterPro" id="IPR049552">
    <property type="entry name" value="PKS_DH_N"/>
</dbReference>
<evidence type="ECO:0000256" key="1">
    <source>
        <dbReference type="RuleBase" id="RU364024"/>
    </source>
</evidence>